<sequence>MIISIEDDVFEVNTSEAYNKDIFVYNKWIIIPYVNLEIFNINFTQSIIKRYDKLDFSYLLFRDVREIFWNYAVNDEVKYGKLMLNNSSFENDYIIDYVSGADIMNGISGCEIKVKFKEQYLFISKDHLQIKSGPLNIWTPVDTPNFSRNIDEKAIDIFYNKRYIPDEILQFTGADSFSEIEILDLFKPLPKDEQIMIAQNW</sequence>
<accession>A0A511YAF0</accession>
<dbReference type="OrthoDB" id="9959932at2"/>
<organism evidence="1 2">
    <name type="scientific">Chryseobacterium lathyri</name>
    <dbReference type="NCBI Taxonomy" id="395933"/>
    <lineage>
        <taxon>Bacteria</taxon>
        <taxon>Pseudomonadati</taxon>
        <taxon>Bacteroidota</taxon>
        <taxon>Flavobacteriia</taxon>
        <taxon>Flavobacteriales</taxon>
        <taxon>Weeksellaceae</taxon>
        <taxon>Chryseobacterium group</taxon>
        <taxon>Chryseobacterium</taxon>
    </lineage>
</organism>
<dbReference type="AlphaFoldDB" id="A0A511YAF0"/>
<dbReference type="Proteomes" id="UP000321150">
    <property type="component" value="Unassembled WGS sequence"/>
</dbReference>
<protein>
    <submittedName>
        <fullName evidence="1">Uncharacterized protein</fullName>
    </submittedName>
</protein>
<reference evidence="1 2" key="1">
    <citation type="submission" date="2019-07" db="EMBL/GenBank/DDBJ databases">
        <title>Whole genome shotgun sequence of Chryseobacterium lathyri NBRC 105250.</title>
        <authorList>
            <person name="Hosoyama A."/>
            <person name="Uohara A."/>
            <person name="Ohji S."/>
            <person name="Ichikawa N."/>
        </authorList>
    </citation>
    <scope>NUCLEOTIDE SEQUENCE [LARGE SCALE GENOMIC DNA]</scope>
    <source>
        <strain evidence="1 2">NBRC 105250</strain>
    </source>
</reference>
<dbReference type="EMBL" id="BJYI01000007">
    <property type="protein sequence ID" value="GEN72170.1"/>
    <property type="molecule type" value="Genomic_DNA"/>
</dbReference>
<evidence type="ECO:0000313" key="2">
    <source>
        <dbReference type="Proteomes" id="UP000321150"/>
    </source>
</evidence>
<evidence type="ECO:0000313" key="1">
    <source>
        <dbReference type="EMBL" id="GEN72170.1"/>
    </source>
</evidence>
<dbReference type="RefSeq" id="WP_111960788.1">
    <property type="nucleotide sequence ID" value="NZ_BJYI01000007.1"/>
</dbReference>
<proteinExistence type="predicted"/>
<comment type="caution">
    <text evidence="1">The sequence shown here is derived from an EMBL/GenBank/DDBJ whole genome shotgun (WGS) entry which is preliminary data.</text>
</comment>
<gene>
    <name evidence="1" type="ORF">CLA01_22420</name>
</gene>
<name>A0A511YAF0_9FLAO</name>